<keyword evidence="3" id="KW-1185">Reference proteome</keyword>
<dbReference type="Proteomes" id="UP000469558">
    <property type="component" value="Unassembled WGS sequence"/>
</dbReference>
<feature type="region of interest" description="Disordered" evidence="1">
    <location>
        <begin position="62"/>
        <end position="83"/>
    </location>
</feature>
<dbReference type="OrthoDB" id="3437826at2759"/>
<accession>A0A8T9CL09</accession>
<reference evidence="2 3" key="1">
    <citation type="submission" date="2018-05" db="EMBL/GenBank/DDBJ databases">
        <title>Genome sequencing and assembly of the regulated plant pathogen Lachnellula willkommii and related sister species for the development of diagnostic species identification markers.</title>
        <authorList>
            <person name="Giroux E."/>
            <person name="Bilodeau G."/>
        </authorList>
    </citation>
    <scope>NUCLEOTIDE SEQUENCE [LARGE SCALE GENOMIC DNA]</scope>
    <source>
        <strain evidence="2 3">CBS 268.59</strain>
    </source>
</reference>
<evidence type="ECO:0000313" key="2">
    <source>
        <dbReference type="EMBL" id="TVY85187.1"/>
    </source>
</evidence>
<dbReference type="EMBL" id="QGMK01000023">
    <property type="protein sequence ID" value="TVY85187.1"/>
    <property type="molecule type" value="Genomic_DNA"/>
</dbReference>
<dbReference type="AlphaFoldDB" id="A0A8T9CL09"/>
<feature type="compositionally biased region" description="Polar residues" evidence="1">
    <location>
        <begin position="29"/>
        <end position="38"/>
    </location>
</feature>
<name>A0A8T9CL09_9HELO</name>
<organism evidence="2 3">
    <name type="scientific">Lachnellula suecica</name>
    <dbReference type="NCBI Taxonomy" id="602035"/>
    <lineage>
        <taxon>Eukaryota</taxon>
        <taxon>Fungi</taxon>
        <taxon>Dikarya</taxon>
        <taxon>Ascomycota</taxon>
        <taxon>Pezizomycotina</taxon>
        <taxon>Leotiomycetes</taxon>
        <taxon>Helotiales</taxon>
        <taxon>Lachnaceae</taxon>
        <taxon>Lachnellula</taxon>
    </lineage>
</organism>
<evidence type="ECO:0000313" key="3">
    <source>
        <dbReference type="Proteomes" id="UP000469558"/>
    </source>
</evidence>
<evidence type="ECO:0000256" key="1">
    <source>
        <dbReference type="SAM" id="MobiDB-lite"/>
    </source>
</evidence>
<comment type="caution">
    <text evidence="2">The sequence shown here is derived from an EMBL/GenBank/DDBJ whole genome shotgun (WGS) entry which is preliminary data.</text>
</comment>
<feature type="region of interest" description="Disordered" evidence="1">
    <location>
        <begin position="1"/>
        <end position="38"/>
    </location>
</feature>
<sequence>MGSKSQSRGASPKSSRRPRLMRAAATEPSLATSNASRQDLATLQSSRAAALLTRVASYSMAHHGSVCASPDQRSPESASMEGRKEPFEIAIHQSGTYFSFPSFEDFQEFQENEERIAAMHDKGVP</sequence>
<feature type="compositionally biased region" description="Polar residues" evidence="1">
    <location>
        <begin position="1"/>
        <end position="13"/>
    </location>
</feature>
<gene>
    <name evidence="2" type="ORF">LSUE1_G000015</name>
</gene>
<proteinExistence type="predicted"/>
<protein>
    <submittedName>
        <fullName evidence="2">Uncharacterized protein</fullName>
    </submittedName>
</protein>